<reference evidence="1 2" key="1">
    <citation type="submission" date="2020-08" db="EMBL/GenBank/DDBJ databases">
        <title>Genomic Encyclopedia of Type Strains, Phase III (KMG-III): the genomes of soil and plant-associated and newly described type strains.</title>
        <authorList>
            <person name="Whitman W."/>
        </authorList>
    </citation>
    <scope>NUCLEOTIDE SEQUENCE [LARGE SCALE GENOMIC DNA]</scope>
    <source>
        <strain evidence="1 2">CECT 3303</strain>
    </source>
</reference>
<sequence>MEDRNLLKQARKRRKWSQEQAIVRFEQIGHRLKIDVPSRSSLRTLFSMFENNRREVPAAYRPIFCELYRAPEEDLGLAVKSGVVVPALTALPRALPGAPSPEVITYLSNILTEHIRADTLLGPLYLVPAVQAQLPLIDRLVQSARGGDRRHVLDVATEFAEFCGWLYQDSGDYECAMTWTNQALDYAQELADLDDSGDGRPS</sequence>
<proteinExistence type="predicted"/>
<organism evidence="1 2">
    <name type="scientific">Planomonospora venezuelensis</name>
    <dbReference type="NCBI Taxonomy" id="1999"/>
    <lineage>
        <taxon>Bacteria</taxon>
        <taxon>Bacillati</taxon>
        <taxon>Actinomycetota</taxon>
        <taxon>Actinomycetes</taxon>
        <taxon>Streptosporangiales</taxon>
        <taxon>Streptosporangiaceae</taxon>
        <taxon>Planomonospora</taxon>
    </lineage>
</organism>
<evidence type="ECO:0000313" key="1">
    <source>
        <dbReference type="EMBL" id="MBB5967884.1"/>
    </source>
</evidence>
<gene>
    <name evidence="1" type="ORF">FHS22_007198</name>
</gene>
<dbReference type="Proteomes" id="UP000562352">
    <property type="component" value="Unassembled WGS sequence"/>
</dbReference>
<dbReference type="AlphaFoldDB" id="A0A841DHN1"/>
<protein>
    <submittedName>
        <fullName evidence="1">Transcriptional regulator with XRE-family HTH domain</fullName>
    </submittedName>
</protein>
<name>A0A841DHN1_PLAVE</name>
<dbReference type="RefSeq" id="WP_221474530.1">
    <property type="nucleotide sequence ID" value="NZ_JACHJJ010000041.1"/>
</dbReference>
<accession>A0A841DHN1</accession>
<comment type="caution">
    <text evidence="1">The sequence shown here is derived from an EMBL/GenBank/DDBJ whole genome shotgun (WGS) entry which is preliminary data.</text>
</comment>
<dbReference type="EMBL" id="JACHJJ010000041">
    <property type="protein sequence ID" value="MBB5967884.1"/>
    <property type="molecule type" value="Genomic_DNA"/>
</dbReference>
<keyword evidence="2" id="KW-1185">Reference proteome</keyword>
<evidence type="ECO:0000313" key="2">
    <source>
        <dbReference type="Proteomes" id="UP000562352"/>
    </source>
</evidence>